<feature type="compositionally biased region" description="Basic residues" evidence="2">
    <location>
        <begin position="14"/>
        <end position="29"/>
    </location>
</feature>
<dbReference type="EMBL" id="SRLO01000273">
    <property type="protein sequence ID" value="TNN63418.1"/>
    <property type="molecule type" value="Genomic_DNA"/>
</dbReference>
<dbReference type="Proteomes" id="UP000314294">
    <property type="component" value="Unassembled WGS sequence"/>
</dbReference>
<feature type="compositionally biased region" description="Basic and acidic residues" evidence="2">
    <location>
        <begin position="1"/>
        <end position="13"/>
    </location>
</feature>
<evidence type="ECO:0000256" key="1">
    <source>
        <dbReference type="ARBA" id="ARBA00009313"/>
    </source>
</evidence>
<gene>
    <name evidence="4" type="primary">NKAPL</name>
    <name evidence="4" type="ORF">EYF80_026374</name>
</gene>
<comment type="similarity">
    <text evidence="1">Belongs to the NKAP family.</text>
</comment>
<accession>A0A4Z2HC25</accession>
<evidence type="ECO:0000259" key="3">
    <source>
        <dbReference type="Pfam" id="PF06047"/>
    </source>
</evidence>
<keyword evidence="5" id="KW-1185">Reference proteome</keyword>
<dbReference type="PANTHER" id="PTHR13087:SF0">
    <property type="entry name" value="NFKB ACTIVATING PROTEIN LIKE"/>
    <property type="match status" value="1"/>
</dbReference>
<comment type="caution">
    <text evidence="4">The sequence shown here is derived from an EMBL/GenBank/DDBJ whole genome shotgun (WGS) entry which is preliminary data.</text>
</comment>
<evidence type="ECO:0000313" key="5">
    <source>
        <dbReference type="Proteomes" id="UP000314294"/>
    </source>
</evidence>
<evidence type="ECO:0000313" key="4">
    <source>
        <dbReference type="EMBL" id="TNN63418.1"/>
    </source>
</evidence>
<feature type="compositionally biased region" description="Acidic residues" evidence="2">
    <location>
        <begin position="133"/>
        <end position="142"/>
    </location>
</feature>
<feature type="compositionally biased region" description="Basic and acidic residues" evidence="2">
    <location>
        <begin position="49"/>
        <end position="70"/>
    </location>
</feature>
<feature type="compositionally biased region" description="Basic residues" evidence="2">
    <location>
        <begin position="146"/>
        <end position="166"/>
    </location>
</feature>
<feature type="compositionally biased region" description="Basic residues" evidence="2">
    <location>
        <begin position="111"/>
        <end position="128"/>
    </location>
</feature>
<feature type="region of interest" description="Disordered" evidence="2">
    <location>
        <begin position="1"/>
        <end position="197"/>
    </location>
</feature>
<dbReference type="GO" id="GO:0003682">
    <property type="term" value="F:chromatin binding"/>
    <property type="evidence" value="ECO:0007669"/>
    <property type="project" value="InterPro"/>
</dbReference>
<name>A0A4Z2HC25_9TELE</name>
<sequence>MPTSERSHSEPRSPRARRPRSRSRSRHRSNSRERSLSPYSFGPKLPKPRNREKEHEERDRRRLQERERIGEVGCPEIWGYSPRVKEPDSDEFTPVEEDEKNSSSESSSGDKKKKKKKKKKSKKKKNKKHSEDSELESNSDEDEMKKKKKKKKSKKSKKSKKKKVKKSQKESSNSSSEESKEEEGKEGEEEDDDDANAVMWVEKTCMDENVVGPEAPLIHMSQDDDRPLDFGHALLPGEGAAMAEYVKAGKRIPRRGEIGLTSDEIADFEKSGYVMSGSRHRRMEAVRLRKENQIYSADEKRALASFNQEERRKRESKILTSFREMVYRKTKGKEEK</sequence>
<protein>
    <submittedName>
        <fullName evidence="4">NKAP-like protein</fullName>
    </submittedName>
</protein>
<reference evidence="4 5" key="1">
    <citation type="submission" date="2019-03" db="EMBL/GenBank/DDBJ databases">
        <title>First draft genome of Liparis tanakae, snailfish: a comprehensive survey of snailfish specific genes.</title>
        <authorList>
            <person name="Kim W."/>
            <person name="Song I."/>
            <person name="Jeong J.-H."/>
            <person name="Kim D."/>
            <person name="Kim S."/>
            <person name="Ryu S."/>
            <person name="Song J.Y."/>
            <person name="Lee S.K."/>
        </authorList>
    </citation>
    <scope>NUCLEOTIDE SEQUENCE [LARGE SCALE GENOMIC DNA]</scope>
    <source>
        <tissue evidence="4">Muscle</tissue>
    </source>
</reference>
<feature type="domain" description="NF-kappa-B-activating protein C-terminal" evidence="3">
    <location>
        <begin position="229"/>
        <end position="326"/>
    </location>
</feature>
<dbReference type="InterPro" id="IPR040466">
    <property type="entry name" value="NKAP"/>
</dbReference>
<evidence type="ECO:0000256" key="2">
    <source>
        <dbReference type="SAM" id="MobiDB-lite"/>
    </source>
</evidence>
<dbReference type="Pfam" id="PF15692">
    <property type="entry name" value="NKAP"/>
    <property type="match status" value="1"/>
</dbReference>
<dbReference type="GO" id="GO:0010468">
    <property type="term" value="P:regulation of gene expression"/>
    <property type="evidence" value="ECO:0007669"/>
    <property type="project" value="TreeGrafter"/>
</dbReference>
<proteinExistence type="inferred from homology"/>
<dbReference type="Pfam" id="PF06047">
    <property type="entry name" value="Nkap_C"/>
    <property type="match status" value="1"/>
</dbReference>
<organism evidence="4 5">
    <name type="scientific">Liparis tanakae</name>
    <name type="common">Tanaka's snailfish</name>
    <dbReference type="NCBI Taxonomy" id="230148"/>
    <lineage>
        <taxon>Eukaryota</taxon>
        <taxon>Metazoa</taxon>
        <taxon>Chordata</taxon>
        <taxon>Craniata</taxon>
        <taxon>Vertebrata</taxon>
        <taxon>Euteleostomi</taxon>
        <taxon>Actinopterygii</taxon>
        <taxon>Neopterygii</taxon>
        <taxon>Teleostei</taxon>
        <taxon>Neoteleostei</taxon>
        <taxon>Acanthomorphata</taxon>
        <taxon>Eupercaria</taxon>
        <taxon>Perciformes</taxon>
        <taxon>Cottioidei</taxon>
        <taxon>Cottales</taxon>
        <taxon>Liparidae</taxon>
        <taxon>Liparis</taxon>
    </lineage>
</organism>
<feature type="compositionally biased region" description="Acidic residues" evidence="2">
    <location>
        <begin position="179"/>
        <end position="195"/>
    </location>
</feature>
<dbReference type="OrthoDB" id="273141at2759"/>
<dbReference type="GO" id="GO:0005634">
    <property type="term" value="C:nucleus"/>
    <property type="evidence" value="ECO:0007669"/>
    <property type="project" value="TreeGrafter"/>
</dbReference>
<dbReference type="InterPro" id="IPR009269">
    <property type="entry name" value="NKAP_C"/>
</dbReference>
<feature type="compositionally biased region" description="Acidic residues" evidence="2">
    <location>
        <begin position="88"/>
        <end position="99"/>
    </location>
</feature>
<dbReference type="PANTHER" id="PTHR13087">
    <property type="entry name" value="NF-KAPPA B ACTIVATING PROTEIN"/>
    <property type="match status" value="1"/>
</dbReference>
<dbReference type="AlphaFoldDB" id="A0A4Z2HC25"/>